<dbReference type="InterPro" id="IPR007867">
    <property type="entry name" value="GMC_OxRtase_C"/>
</dbReference>
<dbReference type="Proteomes" id="UP001458880">
    <property type="component" value="Unassembled WGS sequence"/>
</dbReference>
<dbReference type="PANTHER" id="PTHR11552:SF158">
    <property type="entry name" value="GH23626P-RELATED"/>
    <property type="match status" value="1"/>
</dbReference>
<comment type="caution">
    <text evidence="3">The sequence shown here is derived from an EMBL/GenBank/DDBJ whole genome shotgun (WGS) entry which is preliminary data.</text>
</comment>
<dbReference type="SUPFAM" id="SSF51905">
    <property type="entry name" value="FAD/NAD(P)-binding domain"/>
    <property type="match status" value="1"/>
</dbReference>
<evidence type="ECO:0000256" key="1">
    <source>
        <dbReference type="ARBA" id="ARBA00010790"/>
    </source>
</evidence>
<name>A0AAW1LA05_POPJA</name>
<dbReference type="InterPro" id="IPR012132">
    <property type="entry name" value="GMC_OxRdtase"/>
</dbReference>
<dbReference type="Gene3D" id="3.30.560.10">
    <property type="entry name" value="Glucose Oxidase, domain 3"/>
    <property type="match status" value="1"/>
</dbReference>
<dbReference type="InterPro" id="IPR036188">
    <property type="entry name" value="FAD/NAD-bd_sf"/>
</dbReference>
<dbReference type="EMBL" id="JASPKY010000142">
    <property type="protein sequence ID" value="KAK9730783.1"/>
    <property type="molecule type" value="Genomic_DNA"/>
</dbReference>
<dbReference type="AlphaFoldDB" id="A0AAW1LA05"/>
<evidence type="ECO:0000259" key="2">
    <source>
        <dbReference type="Pfam" id="PF05199"/>
    </source>
</evidence>
<dbReference type="Gene3D" id="3.50.50.60">
    <property type="entry name" value="FAD/NAD(P)-binding domain"/>
    <property type="match status" value="2"/>
</dbReference>
<protein>
    <submittedName>
        <fullName evidence="3">GMC oxidoreductase</fullName>
    </submittedName>
</protein>
<dbReference type="PANTHER" id="PTHR11552">
    <property type="entry name" value="GLUCOSE-METHANOL-CHOLINE GMC OXIDOREDUCTASE"/>
    <property type="match status" value="1"/>
</dbReference>
<gene>
    <name evidence="3" type="ORF">QE152_g14249</name>
</gene>
<evidence type="ECO:0000313" key="4">
    <source>
        <dbReference type="Proteomes" id="UP001458880"/>
    </source>
</evidence>
<dbReference type="GO" id="GO:0016614">
    <property type="term" value="F:oxidoreductase activity, acting on CH-OH group of donors"/>
    <property type="evidence" value="ECO:0007669"/>
    <property type="project" value="InterPro"/>
</dbReference>
<comment type="similarity">
    <text evidence="1">Belongs to the GMC oxidoreductase family.</text>
</comment>
<dbReference type="Pfam" id="PF05199">
    <property type="entry name" value="GMC_oxred_C"/>
    <property type="match status" value="1"/>
</dbReference>
<feature type="domain" description="Glucose-methanol-choline oxidoreductase C-terminal" evidence="2">
    <location>
        <begin position="3"/>
        <end position="133"/>
    </location>
</feature>
<accession>A0AAW1LA05</accession>
<proteinExistence type="inferred from homology"/>
<organism evidence="3 4">
    <name type="scientific">Popillia japonica</name>
    <name type="common">Japanese beetle</name>
    <dbReference type="NCBI Taxonomy" id="7064"/>
    <lineage>
        <taxon>Eukaryota</taxon>
        <taxon>Metazoa</taxon>
        <taxon>Ecdysozoa</taxon>
        <taxon>Arthropoda</taxon>
        <taxon>Hexapoda</taxon>
        <taxon>Insecta</taxon>
        <taxon>Pterygota</taxon>
        <taxon>Neoptera</taxon>
        <taxon>Endopterygota</taxon>
        <taxon>Coleoptera</taxon>
        <taxon>Polyphaga</taxon>
        <taxon>Scarabaeiformia</taxon>
        <taxon>Scarabaeidae</taxon>
        <taxon>Rutelinae</taxon>
        <taxon>Popillia</taxon>
    </lineage>
</organism>
<dbReference type="SUPFAM" id="SSF54373">
    <property type="entry name" value="FAD-linked reductases, C-terminal domain"/>
    <property type="match status" value="1"/>
</dbReference>
<dbReference type="GO" id="GO:0050660">
    <property type="term" value="F:flavin adenine dinucleotide binding"/>
    <property type="evidence" value="ECO:0007669"/>
    <property type="project" value="InterPro"/>
</dbReference>
<keyword evidence="4" id="KW-1185">Reference proteome</keyword>
<evidence type="ECO:0000313" key="3">
    <source>
        <dbReference type="EMBL" id="KAK9730783.1"/>
    </source>
</evidence>
<reference evidence="3 4" key="1">
    <citation type="journal article" date="2024" name="BMC Genomics">
        <title>De novo assembly and annotation of Popillia japonica's genome with initial clues to its potential as an invasive pest.</title>
        <authorList>
            <person name="Cucini C."/>
            <person name="Boschi S."/>
            <person name="Funari R."/>
            <person name="Cardaioli E."/>
            <person name="Iannotti N."/>
            <person name="Marturano G."/>
            <person name="Paoli F."/>
            <person name="Bruttini M."/>
            <person name="Carapelli A."/>
            <person name="Frati F."/>
            <person name="Nardi F."/>
        </authorList>
    </citation>
    <scope>NUCLEOTIDE SEQUENCE [LARGE SCALE GENOMIC DNA]</scope>
    <source>
        <strain evidence="3">DMR45628</strain>
    </source>
</reference>
<sequence length="172" mass="19158">MLRNNNYRTKPLIYPNYFSDPSDMDVMIKGIKILLNVTQQPAMKKIGTTLYTNPLPKCAPYGFGSDNYWDCMARHFTLTIYHHAGTCKMGPATDKGAVVNPRLQVYGIKGLRVIDASIMPEVVAAHTNAPTYMRVIDASIMPEVVAAHTNAPTYMIAEKGKRVEGDRCLYNA</sequence>